<keyword evidence="6" id="KW-0732">Signal</keyword>
<evidence type="ECO:0000256" key="1">
    <source>
        <dbReference type="ARBA" id="ARBA00004479"/>
    </source>
</evidence>
<dbReference type="GO" id="GO:0035556">
    <property type="term" value="P:intracellular signal transduction"/>
    <property type="evidence" value="ECO:0007669"/>
    <property type="project" value="InterPro"/>
</dbReference>
<dbReference type="InterPro" id="IPR000719">
    <property type="entry name" value="Prot_kinase_dom"/>
</dbReference>
<evidence type="ECO:0000259" key="19">
    <source>
        <dbReference type="PROSITE" id="PS50011"/>
    </source>
</evidence>
<dbReference type="KEGG" id="vg:11256866"/>
<keyword evidence="11 18" id="KW-1133">Transmembrane helix</keyword>
<dbReference type="SUPFAM" id="SSF55073">
    <property type="entry name" value="Nucleotide cyclase"/>
    <property type="match status" value="1"/>
</dbReference>
<keyword evidence="4" id="KW-0808">Transferase</keyword>
<dbReference type="SMART" id="SM00220">
    <property type="entry name" value="S_TKc"/>
    <property type="match status" value="2"/>
</dbReference>
<keyword evidence="22" id="KW-1185">Reference proteome</keyword>
<dbReference type="GO" id="GO:0005524">
    <property type="term" value="F:ATP binding"/>
    <property type="evidence" value="ECO:0007669"/>
    <property type="project" value="UniProtKB-UniRule"/>
</dbReference>
<dbReference type="PANTHER" id="PTHR44329">
    <property type="entry name" value="SERINE/THREONINE-PROTEIN KINASE TNNI3K-RELATED"/>
    <property type="match status" value="1"/>
</dbReference>
<evidence type="ECO:0000256" key="4">
    <source>
        <dbReference type="ARBA" id="ARBA00022679"/>
    </source>
</evidence>
<keyword evidence="14" id="KW-0325">Glycoprotein</keyword>
<dbReference type="InterPro" id="IPR008271">
    <property type="entry name" value="Ser/Thr_kinase_AS"/>
</dbReference>
<dbReference type="InterPro" id="IPR017441">
    <property type="entry name" value="Protein_kinase_ATP_BS"/>
</dbReference>
<evidence type="ECO:0000256" key="3">
    <source>
        <dbReference type="ARBA" id="ARBA00022527"/>
    </source>
</evidence>
<evidence type="ECO:0000313" key="22">
    <source>
        <dbReference type="Proteomes" id="UP000202558"/>
    </source>
</evidence>
<dbReference type="Gene3D" id="3.40.190.10">
    <property type="entry name" value="Periplasmic binding protein-like II"/>
    <property type="match status" value="4"/>
</dbReference>
<keyword evidence="8 17" id="KW-0547">Nucleotide-binding</keyword>
<dbReference type="InterPro" id="IPR000742">
    <property type="entry name" value="EGF"/>
</dbReference>
<comment type="catalytic activity">
    <reaction evidence="16">
        <text>L-seryl-[protein] + ATP = O-phospho-L-seryl-[protein] + ADP + H(+)</text>
        <dbReference type="Rhea" id="RHEA:17989"/>
        <dbReference type="Rhea" id="RHEA-COMP:9863"/>
        <dbReference type="Rhea" id="RHEA-COMP:11604"/>
        <dbReference type="ChEBI" id="CHEBI:15378"/>
        <dbReference type="ChEBI" id="CHEBI:29999"/>
        <dbReference type="ChEBI" id="CHEBI:30616"/>
        <dbReference type="ChEBI" id="CHEBI:83421"/>
        <dbReference type="ChEBI" id="CHEBI:456216"/>
        <dbReference type="EC" id="2.7.11.1"/>
    </reaction>
</comment>
<dbReference type="PROSITE" id="PS50125">
    <property type="entry name" value="GUANYLATE_CYCLASE_2"/>
    <property type="match status" value="1"/>
</dbReference>
<dbReference type="CDD" id="cd13999">
    <property type="entry name" value="STKc_MAP3K-like"/>
    <property type="match status" value="2"/>
</dbReference>
<evidence type="ECO:0000256" key="8">
    <source>
        <dbReference type="ARBA" id="ARBA00022741"/>
    </source>
</evidence>
<evidence type="ECO:0000256" key="16">
    <source>
        <dbReference type="ARBA" id="ARBA00048679"/>
    </source>
</evidence>
<dbReference type="SMART" id="SM00044">
    <property type="entry name" value="CYCc"/>
    <property type="match status" value="1"/>
</dbReference>
<proteinExistence type="predicted"/>
<feature type="binding site" evidence="17">
    <location>
        <position position="814"/>
    </location>
    <ligand>
        <name>ATP</name>
        <dbReference type="ChEBI" id="CHEBI:30616"/>
    </ligand>
</feature>
<dbReference type="PROSITE" id="PS50011">
    <property type="entry name" value="PROTEIN_KINASE_DOM"/>
    <property type="match status" value="2"/>
</dbReference>
<dbReference type="InterPro" id="IPR001054">
    <property type="entry name" value="A/G_cyclase"/>
</dbReference>
<keyword evidence="9 21" id="KW-0418">Kinase</keyword>
<dbReference type="SUPFAM" id="SSF53850">
    <property type="entry name" value="Periplasmic binding protein-like II"/>
    <property type="match status" value="2"/>
</dbReference>
<evidence type="ECO:0000256" key="9">
    <source>
        <dbReference type="ARBA" id="ARBA00022777"/>
    </source>
</evidence>
<keyword evidence="3" id="KW-0723">Serine/threonine-protein kinase</keyword>
<keyword evidence="7" id="KW-0677">Repeat</keyword>
<dbReference type="Gene3D" id="1.10.510.10">
    <property type="entry name" value="Transferase(Phosphotransferase) domain 1"/>
    <property type="match status" value="2"/>
</dbReference>
<evidence type="ECO:0000256" key="6">
    <source>
        <dbReference type="ARBA" id="ARBA00022729"/>
    </source>
</evidence>
<evidence type="ECO:0000256" key="15">
    <source>
        <dbReference type="ARBA" id="ARBA00047899"/>
    </source>
</evidence>
<evidence type="ECO:0000256" key="7">
    <source>
        <dbReference type="ARBA" id="ARBA00022737"/>
    </source>
</evidence>
<dbReference type="Gene3D" id="3.30.70.1230">
    <property type="entry name" value="Nucleotide cyclase"/>
    <property type="match status" value="1"/>
</dbReference>
<dbReference type="FunFam" id="3.30.200.20:FF:000060">
    <property type="entry name" value="Serine/threonine-protein kinase isoform 1"/>
    <property type="match status" value="2"/>
</dbReference>
<dbReference type="PROSITE" id="PS00108">
    <property type="entry name" value="PROTEIN_KINASE_ST"/>
    <property type="match status" value="2"/>
</dbReference>
<dbReference type="GO" id="GO:0004674">
    <property type="term" value="F:protein serine/threonine kinase activity"/>
    <property type="evidence" value="ECO:0007669"/>
    <property type="project" value="UniProtKB-KW"/>
</dbReference>
<sequence>MNWKIIIILIIIGAYVSTDAQISTRIYGTGTESSASLIRQMINIYGYTNDIANIIYEEYPINVVLTQTNDTDFIVLDRAIPGYITDIFGIVQFPIAGQAIVMSYNIPELANSSSRIIVSRDVLARIWYGNISRWNDPAILALNANISSIIPDAEIQLGYNDDATISMTGYVQLALSSFSSEFAKLFKASGGLFRNMSIASDPRCRDVGIFSAGRVSWLKNTTYGLTFVKYSDVYDNTDKNINYFNMYNKAGFLVEPNIQTVQSAMSDYKSQYIANNFAIDIYDAPGNSSYPLSYINFIAMSRLFEQLDCTRPTQLLDFVAWSYTNDAASQAMYESQFYPLDKTLQRVAIDSMFIVKCNNEIVFTKQYLVTFGAPVSIMSTWLKSWSSAITTAKYYESLSSDAIEQQESYGADFAVSITGVRDSHFISMPDLAVMSLGGFGIVPAYNIPSLKGRTLVLDISTIVGIYLGQVTKWNDARIKNTNTDVINALLPNTTIKVVVQTKSDINSIFTEFLSSHDVTFSTIIGTTSSPQFPVNDIIPVDDLHSVGDAMYANTDTFGFWTDFGVRLLSRTPVVQIASIQTEYGNIIMNYESLQNSIDQYVNSGAKIQSATSIMSIGPNTWPLSAFVSVVYRQNTMQSRNKAAAVADFIYWVQSNTLAINTATTQGYYIAAKNPTLTAHNLNLLKVFTYDNVTVSNIANCIYQGTICYNQGTCNENSCLCNSGRDGYYCELESSNGTDKTIIIILSVTLPIAAIFIFVIICVALIFIIIIISRRRTRDDWEIDFDELEMSEILGSGGYGMVHKATWKGTEVAVKVMASESITKENERAFRDEVKVMTNLRHPNVVLFMAACTKPPNMCIVMELMSLGSMYELIHNELIPEIPFALKVKMAYQASKGMHFLHSSGIVHRDLKSLNLLLDAKWNVKVSDFGLTKFKSDLESRNRTVAKFAGSIQWSAPEILNELTDIDYVLADVYSFGIILWELMTRDQPYADMTIAAIAVAVIRDNKRPDYDVETDIPPEYIELMTNCWHIDPVIRPTFLEIMTRLSNMIGDSTNITNTSSSSSQSSDYGVRMTRYQSGKNLNGSNQSSFNTKYSEGSMNVVTNAKTSTHPVGEVAVVFTDIVSADMLWDFDAESMRDAMMMHNDLIRKIIKLYNGYESYTVNRQSNGEGSFCLIFNTVDDAVKCCENIQMCLLDLNWPAKLLEHPLASVEYDTKDTKIYCGLRVRMGIHYGPVKTIQDAMTRLYEYKGPTINMTARITVLANAGQVIISDIAHHKLQHNIKTSCIGEIDIAELNCMRIYEIKMTRLEGRFFGGVVHDDYDSDDEFRKSRGTISNIIPEIMPNENSYLTSADMCRWIINYHEIHIGKQIGYGSYGLVYQGEWKGINVAVKKFVKQKLDENQMLEFRAEMAFLSQLQHPNIVMFIGACVKKPNICIITEFMQKGSLRDVIRINSGKIKWNKRMRMLRDAARGIDYLHSSVPVIIHRDIKSSNILVDENDNVKVADFGFARIKQENATMTRCGTPCWTAPEIIRGEKYNEKADVFSFGVVMWEMVTFHEPFAGCNFMQVSLDIIKGTRPQIPGDCPPEMTELIKSCWHAKAKKRPTMEQVIKKLSSFIKDNSELDV</sequence>
<name>G5CRZ9_9VIRU</name>
<evidence type="ECO:0000256" key="2">
    <source>
        <dbReference type="ARBA" id="ARBA00012513"/>
    </source>
</evidence>
<evidence type="ECO:0000256" key="14">
    <source>
        <dbReference type="ARBA" id="ARBA00023180"/>
    </source>
</evidence>
<dbReference type="InterPro" id="IPR011009">
    <property type="entry name" value="Kinase-like_dom_sf"/>
</dbReference>
<feature type="domain" description="Protein kinase" evidence="19">
    <location>
        <begin position="787"/>
        <end position="1049"/>
    </location>
</feature>
<dbReference type="PROSITE" id="PS00022">
    <property type="entry name" value="EGF_1"/>
    <property type="match status" value="1"/>
</dbReference>
<evidence type="ECO:0000313" key="21">
    <source>
        <dbReference type="EMBL" id="AEQ32886.1"/>
    </source>
</evidence>
<feature type="binding site" evidence="17">
    <location>
        <position position="1390"/>
    </location>
    <ligand>
        <name>ATP</name>
        <dbReference type="ChEBI" id="CHEBI:30616"/>
    </ligand>
</feature>
<dbReference type="SUPFAM" id="SSF56112">
    <property type="entry name" value="Protein kinase-like (PK-like)"/>
    <property type="match status" value="2"/>
</dbReference>
<dbReference type="PRINTS" id="PR00109">
    <property type="entry name" value="TYRKINASE"/>
</dbReference>
<evidence type="ECO:0000256" key="10">
    <source>
        <dbReference type="ARBA" id="ARBA00022840"/>
    </source>
</evidence>
<evidence type="ECO:0000256" key="18">
    <source>
        <dbReference type="SAM" id="Phobius"/>
    </source>
</evidence>
<evidence type="ECO:0000256" key="13">
    <source>
        <dbReference type="ARBA" id="ARBA00023170"/>
    </source>
</evidence>
<accession>G5CRZ9</accession>
<gene>
    <name evidence="21" type="primary">mchi_861</name>
</gene>
<evidence type="ECO:0000256" key="11">
    <source>
        <dbReference type="ARBA" id="ARBA00022989"/>
    </source>
</evidence>
<dbReference type="PANTHER" id="PTHR44329:SF298">
    <property type="entry name" value="MIXED LINEAGE KINASE DOMAIN-LIKE PROTEIN"/>
    <property type="match status" value="1"/>
</dbReference>
<feature type="domain" description="Protein kinase" evidence="19">
    <location>
        <begin position="1362"/>
        <end position="1615"/>
    </location>
</feature>
<dbReference type="Pfam" id="PF00211">
    <property type="entry name" value="Guanylate_cyc"/>
    <property type="match status" value="1"/>
</dbReference>
<reference evidence="21 22" key="1">
    <citation type="journal article" date="2011" name="Proc. Natl. Acad. Sci. U.S.A.">
        <title>Distant Mimivirus relative with a larger genome highlights the fundamental features of Megaviridae.</title>
        <authorList>
            <person name="Arslan D."/>
            <person name="Legendre M."/>
            <person name="Seltzer V."/>
            <person name="Abergel C."/>
            <person name="Claverie J.M."/>
        </authorList>
    </citation>
    <scope>NUCLEOTIDE SEQUENCE [LARGE SCALE GENOMIC DNA]</scope>
    <source>
        <strain evidence="21">Claverie Las Cruses</strain>
    </source>
</reference>
<evidence type="ECO:0000259" key="20">
    <source>
        <dbReference type="PROSITE" id="PS50125"/>
    </source>
</evidence>
<dbReference type="Pfam" id="PF07714">
    <property type="entry name" value="PK_Tyr_Ser-Thr"/>
    <property type="match status" value="2"/>
</dbReference>
<dbReference type="InterPro" id="IPR029787">
    <property type="entry name" value="Nucleotide_cyclase"/>
</dbReference>
<keyword evidence="5 18" id="KW-0812">Transmembrane</keyword>
<feature type="transmembrane region" description="Helical" evidence="18">
    <location>
        <begin position="741"/>
        <end position="771"/>
    </location>
</feature>
<dbReference type="GO" id="GO:0016020">
    <property type="term" value="C:membrane"/>
    <property type="evidence" value="ECO:0007669"/>
    <property type="project" value="UniProtKB-SubCell"/>
</dbReference>
<dbReference type="EC" id="2.7.11.1" evidence="2"/>
<organism evidence="21 22">
    <name type="scientific">Megavirus chiliensis</name>
    <dbReference type="NCBI Taxonomy" id="1094892"/>
    <lineage>
        <taxon>Viruses</taxon>
        <taxon>Varidnaviria</taxon>
        <taxon>Bamfordvirae</taxon>
        <taxon>Nucleocytoviricota</taxon>
        <taxon>Megaviricetes</taxon>
        <taxon>Imitervirales</taxon>
        <taxon>Mimiviridae</taxon>
        <taxon>Megamimivirinae</taxon>
        <taxon>Megavirus</taxon>
        <taxon>Megavirus chilense</taxon>
    </lineage>
</organism>
<dbReference type="PROSITE" id="PS00107">
    <property type="entry name" value="PROTEIN_KINASE_ATP"/>
    <property type="match status" value="2"/>
</dbReference>
<keyword evidence="10 17" id="KW-0067">ATP-binding</keyword>
<keyword evidence="13" id="KW-0675">Receptor</keyword>
<comment type="catalytic activity">
    <reaction evidence="15">
        <text>L-threonyl-[protein] + ATP = O-phospho-L-threonyl-[protein] + ADP + H(+)</text>
        <dbReference type="Rhea" id="RHEA:46608"/>
        <dbReference type="Rhea" id="RHEA-COMP:11060"/>
        <dbReference type="Rhea" id="RHEA-COMP:11605"/>
        <dbReference type="ChEBI" id="CHEBI:15378"/>
        <dbReference type="ChEBI" id="CHEBI:30013"/>
        <dbReference type="ChEBI" id="CHEBI:30616"/>
        <dbReference type="ChEBI" id="CHEBI:61977"/>
        <dbReference type="ChEBI" id="CHEBI:456216"/>
        <dbReference type="EC" id="2.7.11.1"/>
    </reaction>
</comment>
<evidence type="ECO:0000256" key="5">
    <source>
        <dbReference type="ARBA" id="ARBA00022692"/>
    </source>
</evidence>
<dbReference type="Proteomes" id="UP000202558">
    <property type="component" value="Segment"/>
</dbReference>
<evidence type="ECO:0000256" key="17">
    <source>
        <dbReference type="PROSITE-ProRule" id="PRU10141"/>
    </source>
</evidence>
<dbReference type="InterPro" id="IPR051681">
    <property type="entry name" value="Ser/Thr_Kinases-Pseudokinases"/>
</dbReference>
<dbReference type="GO" id="GO:0009190">
    <property type="term" value="P:cyclic nucleotide biosynthetic process"/>
    <property type="evidence" value="ECO:0007669"/>
    <property type="project" value="InterPro"/>
</dbReference>
<dbReference type="Gene3D" id="3.30.200.20">
    <property type="entry name" value="Phosphorylase Kinase, domain 1"/>
    <property type="match status" value="2"/>
</dbReference>
<dbReference type="InterPro" id="IPR001245">
    <property type="entry name" value="Ser-Thr/Tyr_kinase_cat_dom"/>
</dbReference>
<dbReference type="EMBL" id="JN258408">
    <property type="protein sequence ID" value="AEQ32886.1"/>
    <property type="molecule type" value="Genomic_DNA"/>
</dbReference>
<keyword evidence="12 18" id="KW-0472">Membrane</keyword>
<evidence type="ECO:0000256" key="12">
    <source>
        <dbReference type="ARBA" id="ARBA00023136"/>
    </source>
</evidence>
<feature type="domain" description="Guanylate cyclase" evidence="20">
    <location>
        <begin position="1115"/>
        <end position="1258"/>
    </location>
</feature>
<comment type="subcellular location">
    <subcellularLocation>
        <location evidence="1">Membrane</location>
        <topology evidence="1">Single-pass type I membrane protein</topology>
    </subcellularLocation>
</comment>
<protein>
    <recommendedName>
        <fullName evidence="2">non-specific serine/threonine protein kinase</fullName>
        <ecNumber evidence="2">2.7.11.1</ecNumber>
    </recommendedName>
</protein>